<sequence length="716" mass="78581">MTTWRAIWLGFLTAAGLQVAAINATHVGAQSPQQSQAGMSPFTMELRRGALAHSPVDVSYLLDAPAGKHGFVQVKDGHLATGDGKRIRFWGVNITDWSKGSRQIPAKQDAAFLASTLARFGVNSVRFQFLDLEVPRGLIAKQGDSTRMLDADALDREDYFIAELEKRGIYIDFNLLVGRPFHAGDGVKNPELLREGSKGTSLYDARMIELQKEYARQLLTHLNPYTKLRYTDDPAVAIVEINNENAINVGFHAPAPFYQDELTGLYNQWLAKHRTAEQSAKLREITNVGAEAPVPLLSSKTLVAEAPPEQFYAEAEFYNDLQHDYFLDMERYLKQTLGSHSLVIATADHSHSNSGYPILLATQDMDIIDGHTYWQHPEYYVKKLPMVNDPFNSTVVELSRSAIAGKPYTVSEVNNPFPNDYAGEGIPILAAYAGLQDWDAIFWYSFEPKSNPAWKPHVGDAFDISLDPVKMPELAAGALLFLRGDVEKARSISERTYSQKQVFDSMLIPSTERPYYTEGFPLALPLEQEVRIGSLTGPPTKPFETSEATDPIVSDTRQLAWYVGPQHTNGLVTVDTPKSQALIGFVTAQGKSVHNMSAEVSNSFCTLLLSAMDEQPIATSTKLLLVAGGPVENTGQQWNTAGTDVTSFGGPPSLVEPVKGTITLSGLEGAHALWVQPIDGAGQPLGKPTAAANIGGTWKVPLGTVTTTWYEIRVER</sequence>
<organism evidence="2 3">
    <name type="scientific">Granulicella mallensis (strain ATCC BAA-1857 / DSM 23137 / MP5ACTX8)</name>
    <dbReference type="NCBI Taxonomy" id="682795"/>
    <lineage>
        <taxon>Bacteria</taxon>
        <taxon>Pseudomonadati</taxon>
        <taxon>Acidobacteriota</taxon>
        <taxon>Terriglobia</taxon>
        <taxon>Terriglobales</taxon>
        <taxon>Acidobacteriaceae</taxon>
        <taxon>Granulicella</taxon>
    </lineage>
</organism>
<reference evidence="2 3" key="1">
    <citation type="submission" date="2011-11" db="EMBL/GenBank/DDBJ databases">
        <title>Complete sequence of Granulicella mallensis MP5ACTX8.</title>
        <authorList>
            <consortium name="US DOE Joint Genome Institute"/>
            <person name="Lucas S."/>
            <person name="Copeland A."/>
            <person name="Lapidus A."/>
            <person name="Cheng J.-F."/>
            <person name="Goodwin L."/>
            <person name="Pitluck S."/>
            <person name="Peters L."/>
            <person name="Lu M."/>
            <person name="Detter J.C."/>
            <person name="Han C."/>
            <person name="Tapia R."/>
            <person name="Land M."/>
            <person name="Hauser L."/>
            <person name="Kyrpides N."/>
            <person name="Ivanova N."/>
            <person name="Mikhailova N."/>
            <person name="Pagani I."/>
            <person name="Rawat S."/>
            <person name="Mannisto M."/>
            <person name="Haggblom M."/>
            <person name="Woyke T."/>
        </authorList>
    </citation>
    <scope>NUCLEOTIDE SEQUENCE [LARGE SCALE GENOMIC DNA]</scope>
    <source>
        <strain evidence="3">ATCC BAA-1857 / DSM 23137 / MP5ACTX8</strain>
    </source>
</reference>
<dbReference type="KEGG" id="gma:AciX8_3506"/>
<keyword evidence="1" id="KW-0732">Signal</keyword>
<dbReference type="AlphaFoldDB" id="G8NWJ8"/>
<evidence type="ECO:0008006" key="4">
    <source>
        <dbReference type="Google" id="ProtNLM"/>
    </source>
</evidence>
<proteinExistence type="predicted"/>
<dbReference type="eggNOG" id="COG3934">
    <property type="taxonomic scope" value="Bacteria"/>
</dbReference>
<protein>
    <recommendedName>
        <fullName evidence="4">Glycoside hydrolase family 5</fullName>
    </recommendedName>
</protein>
<evidence type="ECO:0000313" key="3">
    <source>
        <dbReference type="Proteomes" id="UP000007113"/>
    </source>
</evidence>
<dbReference type="HOGENOM" id="CLU_006956_1_0_0"/>
<feature type="signal peptide" evidence="1">
    <location>
        <begin position="1"/>
        <end position="20"/>
    </location>
</feature>
<dbReference type="RefSeq" id="WP_014266675.1">
    <property type="nucleotide sequence ID" value="NC_016631.1"/>
</dbReference>
<keyword evidence="3" id="KW-1185">Reference proteome</keyword>
<dbReference type="Gene3D" id="3.20.20.80">
    <property type="entry name" value="Glycosidases"/>
    <property type="match status" value="1"/>
</dbReference>
<evidence type="ECO:0000256" key="1">
    <source>
        <dbReference type="SAM" id="SignalP"/>
    </source>
</evidence>
<dbReference type="OrthoDB" id="9801493at2"/>
<feature type="chain" id="PRO_5003512113" description="Glycoside hydrolase family 5" evidence="1">
    <location>
        <begin position="21"/>
        <end position="716"/>
    </location>
</feature>
<gene>
    <name evidence="2" type="ordered locus">AciX8_3506</name>
</gene>
<dbReference type="STRING" id="682795.AciX8_3506"/>
<dbReference type="EMBL" id="CP003130">
    <property type="protein sequence ID" value="AEU37801.1"/>
    <property type="molecule type" value="Genomic_DNA"/>
</dbReference>
<evidence type="ECO:0000313" key="2">
    <source>
        <dbReference type="EMBL" id="AEU37801.1"/>
    </source>
</evidence>
<dbReference type="SUPFAM" id="SSF51445">
    <property type="entry name" value="(Trans)glycosidases"/>
    <property type="match status" value="1"/>
</dbReference>
<dbReference type="Proteomes" id="UP000007113">
    <property type="component" value="Chromosome"/>
</dbReference>
<name>G8NWJ8_GRAMM</name>
<accession>G8NWJ8</accession>
<dbReference type="InterPro" id="IPR017853">
    <property type="entry name" value="GH"/>
</dbReference>